<protein>
    <submittedName>
        <fullName evidence="1">Uncharacterized protein</fullName>
    </submittedName>
</protein>
<keyword evidence="2" id="KW-1185">Reference proteome</keyword>
<dbReference type="AlphaFoldDB" id="A0A397V736"/>
<gene>
    <name evidence="1" type="ORF">C2G38_2246220</name>
</gene>
<sequence length="79" mass="9118">MPPKRTSKEQKLADNNQKGIGIEKDKCKTFELYLKDDEIRTSKEQKLADNNQKGIGIEKSERKTFELYPKDDEMGLITA</sequence>
<organism evidence="1 2">
    <name type="scientific">Gigaspora rosea</name>
    <dbReference type="NCBI Taxonomy" id="44941"/>
    <lineage>
        <taxon>Eukaryota</taxon>
        <taxon>Fungi</taxon>
        <taxon>Fungi incertae sedis</taxon>
        <taxon>Mucoromycota</taxon>
        <taxon>Glomeromycotina</taxon>
        <taxon>Glomeromycetes</taxon>
        <taxon>Diversisporales</taxon>
        <taxon>Gigasporaceae</taxon>
        <taxon>Gigaspora</taxon>
    </lineage>
</organism>
<comment type="caution">
    <text evidence="1">The sequence shown here is derived from an EMBL/GenBank/DDBJ whole genome shotgun (WGS) entry which is preliminary data.</text>
</comment>
<reference evidence="1 2" key="1">
    <citation type="submission" date="2018-06" db="EMBL/GenBank/DDBJ databases">
        <title>Comparative genomics reveals the genomic features of Rhizophagus irregularis, R. cerebriforme, R. diaphanum and Gigaspora rosea, and their symbiotic lifestyle signature.</title>
        <authorList>
            <person name="Morin E."/>
            <person name="San Clemente H."/>
            <person name="Chen E.C.H."/>
            <person name="De La Providencia I."/>
            <person name="Hainaut M."/>
            <person name="Kuo A."/>
            <person name="Kohler A."/>
            <person name="Murat C."/>
            <person name="Tang N."/>
            <person name="Roy S."/>
            <person name="Loubradou J."/>
            <person name="Henrissat B."/>
            <person name="Grigoriev I.V."/>
            <person name="Corradi N."/>
            <person name="Roux C."/>
            <person name="Martin F.M."/>
        </authorList>
    </citation>
    <scope>NUCLEOTIDE SEQUENCE [LARGE SCALE GENOMIC DNA]</scope>
    <source>
        <strain evidence="1 2">DAOM 194757</strain>
    </source>
</reference>
<evidence type="ECO:0000313" key="1">
    <source>
        <dbReference type="EMBL" id="RIB17721.1"/>
    </source>
</evidence>
<accession>A0A397V736</accession>
<proteinExistence type="predicted"/>
<dbReference type="OrthoDB" id="10555241at2759"/>
<dbReference type="EMBL" id="QKWP01000588">
    <property type="protein sequence ID" value="RIB17721.1"/>
    <property type="molecule type" value="Genomic_DNA"/>
</dbReference>
<dbReference type="Proteomes" id="UP000266673">
    <property type="component" value="Unassembled WGS sequence"/>
</dbReference>
<name>A0A397V736_9GLOM</name>
<evidence type="ECO:0000313" key="2">
    <source>
        <dbReference type="Proteomes" id="UP000266673"/>
    </source>
</evidence>